<name>A0A1A9ZWE5_GLOPL</name>
<dbReference type="Proteomes" id="UP000092445">
    <property type="component" value="Unassembled WGS sequence"/>
</dbReference>
<evidence type="ECO:0000313" key="1">
    <source>
        <dbReference type="EnsemblMetazoa" id="GPAI027161-PA"/>
    </source>
</evidence>
<evidence type="ECO:0000313" key="2">
    <source>
        <dbReference type="Proteomes" id="UP000092445"/>
    </source>
</evidence>
<protein>
    <submittedName>
        <fullName evidence="1">Uncharacterized protein</fullName>
    </submittedName>
</protein>
<sequence length="184" mass="21107">MPTPKGTYFTSAAELIRLCPLLKVFVQFYNFITNRAEERNNGLRDTSESTCSVATRCDRTEHPVGIIGCFNCKENFCFVLGSSPEVVINESRPAESNLEYVIDARRDLNVTQNYIVTQDHLNCERRNFDEQCSTNCIFWFDAEDINVSSQDQQNSLYFVGFELNNAFLKEFVKRTEVLQTVPAL</sequence>
<reference evidence="1" key="2">
    <citation type="submission" date="2020-05" db="UniProtKB">
        <authorList>
            <consortium name="EnsemblMetazoa"/>
        </authorList>
    </citation>
    <scope>IDENTIFICATION</scope>
    <source>
        <strain evidence="1">IAEA</strain>
    </source>
</reference>
<dbReference type="VEuPathDB" id="VectorBase:GPAI027161"/>
<keyword evidence="2" id="KW-1185">Reference proteome</keyword>
<dbReference type="EnsemblMetazoa" id="GPAI027161-RA">
    <property type="protein sequence ID" value="GPAI027161-PA"/>
    <property type="gene ID" value="GPAI027161"/>
</dbReference>
<organism evidence="1 2">
    <name type="scientific">Glossina pallidipes</name>
    <name type="common">Tsetse fly</name>
    <dbReference type="NCBI Taxonomy" id="7398"/>
    <lineage>
        <taxon>Eukaryota</taxon>
        <taxon>Metazoa</taxon>
        <taxon>Ecdysozoa</taxon>
        <taxon>Arthropoda</taxon>
        <taxon>Hexapoda</taxon>
        <taxon>Insecta</taxon>
        <taxon>Pterygota</taxon>
        <taxon>Neoptera</taxon>
        <taxon>Endopterygota</taxon>
        <taxon>Diptera</taxon>
        <taxon>Brachycera</taxon>
        <taxon>Muscomorpha</taxon>
        <taxon>Hippoboscoidea</taxon>
        <taxon>Glossinidae</taxon>
        <taxon>Glossina</taxon>
    </lineage>
</organism>
<dbReference type="AlphaFoldDB" id="A0A1A9ZWE5"/>
<reference evidence="2" key="1">
    <citation type="submission" date="2014-03" db="EMBL/GenBank/DDBJ databases">
        <authorList>
            <person name="Aksoy S."/>
            <person name="Warren W."/>
            <person name="Wilson R.K."/>
        </authorList>
    </citation>
    <scope>NUCLEOTIDE SEQUENCE [LARGE SCALE GENOMIC DNA]</scope>
    <source>
        <strain evidence="2">IAEA</strain>
    </source>
</reference>
<proteinExistence type="predicted"/>
<accession>A0A1A9ZWE5</accession>